<dbReference type="RefSeq" id="WP_141413415.1">
    <property type="nucleotide sequence ID" value="NZ_AP019735.1"/>
</dbReference>
<evidence type="ECO:0000313" key="1">
    <source>
        <dbReference type="EMBL" id="BBL05210.1"/>
    </source>
</evidence>
<dbReference type="EMBL" id="AP019735">
    <property type="protein sequence ID" value="BBL05210.1"/>
    <property type="molecule type" value="Genomic_DNA"/>
</dbReference>
<reference evidence="2" key="1">
    <citation type="submission" date="2019-06" db="EMBL/GenBank/DDBJ databases">
        <title>Alistipes onderdonkii subsp. vulgaris subsp. nov., Alistipes dispar sp. nov. and Alistipes communis sp. nov., isolated from human faeces, and creation of Alistipes onderdonkii subsp. onderdonkii subsp. nov.</title>
        <authorList>
            <person name="Sakamoto M."/>
            <person name="Ikeyama N."/>
            <person name="Ogata Y."/>
            <person name="Suda W."/>
            <person name="Iino T."/>
            <person name="Hattori M."/>
            <person name="Ohkuma M."/>
        </authorList>
    </citation>
    <scope>NUCLEOTIDE SEQUENCE [LARGE SCALE GENOMIC DNA]</scope>
    <source>
        <strain evidence="2">5CBH24</strain>
    </source>
</reference>
<evidence type="ECO:0000313" key="2">
    <source>
        <dbReference type="Proteomes" id="UP000318946"/>
    </source>
</evidence>
<organism evidence="1 2">
    <name type="scientific">Alistipes communis</name>
    <dbReference type="NCBI Taxonomy" id="2585118"/>
    <lineage>
        <taxon>Bacteria</taxon>
        <taxon>Pseudomonadati</taxon>
        <taxon>Bacteroidota</taxon>
        <taxon>Bacteroidia</taxon>
        <taxon>Bacteroidales</taxon>
        <taxon>Rikenellaceae</taxon>
        <taxon>Alistipes</taxon>
    </lineage>
</organism>
<sequence>MKKTTPGRALENLFYLQYDLPPEASFHATTEEAKRPDELYMRKLLPELIRLKLQPRHIVANDEAYYAAMKGVMLFTPEAEKLMHRADYYSARRQIRLCAPDLKRRNEVKRPPRPALKFY</sequence>
<keyword evidence="2" id="KW-1185">Reference proteome</keyword>
<protein>
    <submittedName>
        <fullName evidence="1">Uncharacterized protein</fullName>
    </submittedName>
</protein>
<dbReference type="KEGG" id="acou:A5CBH24_25230"/>
<accession>A0A4Y1WW51</accession>
<proteinExistence type="predicted"/>
<name>A0A4Y1WW51_9BACT</name>
<dbReference type="OrthoDB" id="1002673at2"/>
<gene>
    <name evidence="1" type="ORF">A5CBH24_25230</name>
</gene>
<dbReference type="AlphaFoldDB" id="A0A4Y1WW51"/>
<dbReference type="Proteomes" id="UP000318946">
    <property type="component" value="Chromosome"/>
</dbReference>
<dbReference type="GeneID" id="78343235"/>